<keyword evidence="1" id="KW-1133">Transmembrane helix</keyword>
<protein>
    <recommendedName>
        <fullName evidence="2">Rhodopsin domain-containing protein</fullName>
    </recommendedName>
</protein>
<feature type="transmembrane region" description="Helical" evidence="1">
    <location>
        <begin position="47"/>
        <end position="68"/>
    </location>
</feature>
<feature type="transmembrane region" description="Helical" evidence="1">
    <location>
        <begin position="120"/>
        <end position="143"/>
    </location>
</feature>
<proteinExistence type="predicted"/>
<gene>
    <name evidence="3" type="ORF">PENVUL_c025G03448</name>
</gene>
<organism evidence="3 4">
    <name type="scientific">Penicillium vulpinum</name>
    <dbReference type="NCBI Taxonomy" id="29845"/>
    <lineage>
        <taxon>Eukaryota</taxon>
        <taxon>Fungi</taxon>
        <taxon>Dikarya</taxon>
        <taxon>Ascomycota</taxon>
        <taxon>Pezizomycotina</taxon>
        <taxon>Eurotiomycetes</taxon>
        <taxon>Eurotiomycetidae</taxon>
        <taxon>Eurotiales</taxon>
        <taxon>Aspergillaceae</taxon>
        <taxon>Penicillium</taxon>
    </lineage>
</organism>
<name>A0A1V6RUQ7_9EURO</name>
<feature type="transmembrane region" description="Helical" evidence="1">
    <location>
        <begin position="155"/>
        <end position="176"/>
    </location>
</feature>
<dbReference type="STRING" id="29845.A0A1V6RUQ7"/>
<dbReference type="InterPro" id="IPR049326">
    <property type="entry name" value="Rhodopsin_dom_fungi"/>
</dbReference>
<comment type="caution">
    <text evidence="3">The sequence shown here is derived from an EMBL/GenBank/DDBJ whole genome shotgun (WGS) entry which is preliminary data.</text>
</comment>
<sequence length="312" mass="34218">MTASSPLPPGVVATIQAAIVLTQVHHGWGIRTKPGESTNDRMLKTGYAAEILSIIVLGCSKISTCLFYETLFSQIQKVFIRANLVGMVAWTVLSVILLAVRCSHNPWVDISAAQCSSLLPRWQAITGIDIATEFSLFVYTAIAVHNIQISTRKKLVVFLALETRVLLIPLAGLRLYYTKMQITSDDPILVGAFATVVAEIYLAISVLCVVSAFFKSFIAVYEDSNGISYTNGTSLSQSKSRRLDSRNTITHKDNNDNSTGVLRGWEREEDPIIASTDAKSGLKIYTSVHFSVRDENIELADHGSAERRDGGF</sequence>
<keyword evidence="4" id="KW-1185">Reference proteome</keyword>
<keyword evidence="1" id="KW-0812">Transmembrane</keyword>
<feature type="transmembrane region" description="Helical" evidence="1">
    <location>
        <begin position="188"/>
        <end position="214"/>
    </location>
</feature>
<evidence type="ECO:0000313" key="4">
    <source>
        <dbReference type="Proteomes" id="UP000191518"/>
    </source>
</evidence>
<feature type="domain" description="Rhodopsin" evidence="2">
    <location>
        <begin position="12"/>
        <end position="210"/>
    </location>
</feature>
<reference evidence="4" key="1">
    <citation type="journal article" date="2017" name="Nat. Microbiol.">
        <title>Global analysis of biosynthetic gene clusters reveals vast potential of secondary metabolite production in Penicillium species.</title>
        <authorList>
            <person name="Nielsen J.C."/>
            <person name="Grijseels S."/>
            <person name="Prigent S."/>
            <person name="Ji B."/>
            <person name="Dainat J."/>
            <person name="Nielsen K.F."/>
            <person name="Frisvad J.C."/>
            <person name="Workman M."/>
            <person name="Nielsen J."/>
        </authorList>
    </citation>
    <scope>NUCLEOTIDE SEQUENCE [LARGE SCALE GENOMIC DNA]</scope>
    <source>
        <strain evidence="4">IBT 29486</strain>
    </source>
</reference>
<feature type="transmembrane region" description="Helical" evidence="1">
    <location>
        <begin position="80"/>
        <end position="100"/>
    </location>
</feature>
<dbReference type="PANTHER" id="PTHR39614">
    <property type="entry name" value="INTEGRAL MEMBRANE PROTEIN"/>
    <property type="match status" value="1"/>
</dbReference>
<evidence type="ECO:0000259" key="2">
    <source>
        <dbReference type="Pfam" id="PF20684"/>
    </source>
</evidence>
<evidence type="ECO:0000256" key="1">
    <source>
        <dbReference type="SAM" id="Phobius"/>
    </source>
</evidence>
<accession>A0A1V6RUQ7</accession>
<dbReference type="EMBL" id="MDYP01000025">
    <property type="protein sequence ID" value="OQE05318.1"/>
    <property type="molecule type" value="Genomic_DNA"/>
</dbReference>
<evidence type="ECO:0000313" key="3">
    <source>
        <dbReference type="EMBL" id="OQE05318.1"/>
    </source>
</evidence>
<keyword evidence="1" id="KW-0472">Membrane</keyword>
<dbReference type="PANTHER" id="PTHR39614:SF2">
    <property type="entry name" value="INTEGRAL MEMBRANE PROTEIN"/>
    <property type="match status" value="1"/>
</dbReference>
<dbReference type="AlphaFoldDB" id="A0A1V6RUQ7"/>
<dbReference type="Proteomes" id="UP000191518">
    <property type="component" value="Unassembled WGS sequence"/>
</dbReference>
<dbReference type="Pfam" id="PF20684">
    <property type="entry name" value="Fung_rhodopsin"/>
    <property type="match status" value="1"/>
</dbReference>